<dbReference type="PRINTS" id="PR00180">
    <property type="entry name" value="CRETINALDHBP"/>
</dbReference>
<dbReference type="InterPro" id="IPR001251">
    <property type="entry name" value="CRAL-TRIO_dom"/>
</dbReference>
<dbReference type="Gene3D" id="2.60.120.680">
    <property type="entry name" value="GOLD domain"/>
    <property type="match status" value="1"/>
</dbReference>
<dbReference type="PROSITE" id="PS50191">
    <property type="entry name" value="CRAL_TRIO"/>
    <property type="match status" value="1"/>
</dbReference>
<dbReference type="Gene3D" id="3.40.525.10">
    <property type="entry name" value="CRAL-TRIO lipid binding domain"/>
    <property type="match status" value="1"/>
</dbReference>
<organism evidence="3 4">
    <name type="scientific">Elysia marginata</name>
    <dbReference type="NCBI Taxonomy" id="1093978"/>
    <lineage>
        <taxon>Eukaryota</taxon>
        <taxon>Metazoa</taxon>
        <taxon>Spiralia</taxon>
        <taxon>Lophotrochozoa</taxon>
        <taxon>Mollusca</taxon>
        <taxon>Gastropoda</taxon>
        <taxon>Heterobranchia</taxon>
        <taxon>Euthyneura</taxon>
        <taxon>Panpulmonata</taxon>
        <taxon>Sacoglossa</taxon>
        <taxon>Placobranchoidea</taxon>
        <taxon>Plakobranchidae</taxon>
        <taxon>Elysia</taxon>
    </lineage>
</organism>
<protein>
    <submittedName>
        <fullName evidence="3">SEC14-like protein 2</fullName>
    </submittedName>
</protein>
<feature type="domain" description="GOLD" evidence="2">
    <location>
        <begin position="286"/>
        <end position="389"/>
    </location>
</feature>
<dbReference type="InterPro" id="IPR009038">
    <property type="entry name" value="GOLD_dom"/>
</dbReference>
<comment type="caution">
    <text evidence="3">The sequence shown here is derived from an EMBL/GenBank/DDBJ whole genome shotgun (WGS) entry which is preliminary data.</text>
</comment>
<dbReference type="SUPFAM" id="SSF52087">
    <property type="entry name" value="CRAL/TRIO domain"/>
    <property type="match status" value="1"/>
</dbReference>
<keyword evidence="4" id="KW-1185">Reference proteome</keyword>
<dbReference type="SMART" id="SM00516">
    <property type="entry name" value="SEC14"/>
    <property type="match status" value="1"/>
</dbReference>
<dbReference type="InterPro" id="IPR051064">
    <property type="entry name" value="SEC14/CRAL-TRIO_domain"/>
</dbReference>
<gene>
    <name evidence="3" type="ORF">ElyMa_000039800</name>
</gene>
<dbReference type="GO" id="GO:0005737">
    <property type="term" value="C:cytoplasm"/>
    <property type="evidence" value="ECO:0007669"/>
    <property type="project" value="TreeGrafter"/>
</dbReference>
<dbReference type="PANTHER" id="PTHR23324:SF83">
    <property type="entry name" value="SEC14-LIKE PROTEIN 2"/>
    <property type="match status" value="1"/>
</dbReference>
<dbReference type="PANTHER" id="PTHR23324">
    <property type="entry name" value="SEC14 RELATED PROTEIN"/>
    <property type="match status" value="1"/>
</dbReference>
<evidence type="ECO:0000259" key="2">
    <source>
        <dbReference type="PROSITE" id="PS50866"/>
    </source>
</evidence>
<evidence type="ECO:0000259" key="1">
    <source>
        <dbReference type="PROSITE" id="PS50191"/>
    </source>
</evidence>
<dbReference type="EMBL" id="BMAT01000054">
    <property type="protein sequence ID" value="GFR58752.1"/>
    <property type="molecule type" value="Genomic_DNA"/>
</dbReference>
<dbReference type="InterPro" id="IPR036273">
    <property type="entry name" value="CRAL/TRIO_N_dom_sf"/>
</dbReference>
<feature type="domain" description="CRAL-TRIO" evidence="1">
    <location>
        <begin position="87"/>
        <end position="260"/>
    </location>
</feature>
<dbReference type="CDD" id="cd00170">
    <property type="entry name" value="SEC14"/>
    <property type="match status" value="1"/>
</dbReference>
<dbReference type="AlphaFoldDB" id="A0AAV4ECN5"/>
<evidence type="ECO:0000313" key="3">
    <source>
        <dbReference type="EMBL" id="GFR58752.1"/>
    </source>
</evidence>
<sequence>MESSNGKRKQSWTLQHMEGEAVTKEDIALRKFKEKVSDLITTQDDFSLMKWLKARCFDVDKAEAMFRASMAYRERMKVDSLLTDWEPPEVLRKYMTGGSVGHDKEGSAVRVELYGRLDMKGLMYSCRRQDMEKFKLMQNEMLVKDWADMSRKLNKRVDGVTVIFDMDGVSSKMLWRPGLQMYLHLVRVLEDNYPEALKKLFIVNAPRIFPLLYKISRPLVSEDTKKKIHVLGADYASTLLEYIDAEELPAYLGGTKTDPDGNPKCETIINQGGEVPEKYYMNTEDESCCQHMTQVNVARGDQLSIDTQVKEPGSVLRWEFKTDGYDIGFGVFRQDGGEKVAVVPVERVNSHMVPEDGSYTCDLPGTYWIVFDNSFSWARGKQLFYAIEVVAPILETEKEVTQEVSRMYEVGVAPWVTERSETTKF</sequence>
<proteinExistence type="predicted"/>
<evidence type="ECO:0000313" key="4">
    <source>
        <dbReference type="Proteomes" id="UP000762676"/>
    </source>
</evidence>
<dbReference type="PROSITE" id="PS50866">
    <property type="entry name" value="GOLD"/>
    <property type="match status" value="1"/>
</dbReference>
<dbReference type="Pfam" id="PF00650">
    <property type="entry name" value="CRAL_TRIO"/>
    <property type="match status" value="1"/>
</dbReference>
<dbReference type="InterPro" id="IPR036598">
    <property type="entry name" value="GOLD_dom_sf"/>
</dbReference>
<reference evidence="3 4" key="1">
    <citation type="journal article" date="2021" name="Elife">
        <title>Chloroplast acquisition without the gene transfer in kleptoplastic sea slugs, Plakobranchus ocellatus.</title>
        <authorList>
            <person name="Maeda T."/>
            <person name="Takahashi S."/>
            <person name="Yoshida T."/>
            <person name="Shimamura S."/>
            <person name="Takaki Y."/>
            <person name="Nagai Y."/>
            <person name="Toyoda A."/>
            <person name="Suzuki Y."/>
            <person name="Arimoto A."/>
            <person name="Ishii H."/>
            <person name="Satoh N."/>
            <person name="Nishiyama T."/>
            <person name="Hasebe M."/>
            <person name="Maruyama T."/>
            <person name="Minagawa J."/>
            <person name="Obokata J."/>
            <person name="Shigenobu S."/>
        </authorList>
    </citation>
    <scope>NUCLEOTIDE SEQUENCE [LARGE SCALE GENOMIC DNA]</scope>
</reference>
<dbReference type="InterPro" id="IPR036865">
    <property type="entry name" value="CRAL-TRIO_dom_sf"/>
</dbReference>
<name>A0AAV4ECN5_9GAST</name>
<accession>A0AAV4ECN5</accession>
<dbReference type="SUPFAM" id="SSF46938">
    <property type="entry name" value="CRAL/TRIO N-terminal domain"/>
    <property type="match status" value="1"/>
</dbReference>
<dbReference type="Proteomes" id="UP000762676">
    <property type="component" value="Unassembled WGS sequence"/>
</dbReference>
<dbReference type="SUPFAM" id="SSF101576">
    <property type="entry name" value="Supernatant protein factor (SPF), C-terminal domain"/>
    <property type="match status" value="1"/>
</dbReference>